<protein>
    <submittedName>
        <fullName evidence="1 2">Uncharacterized protein</fullName>
    </submittedName>
</protein>
<accession>A9SW07</accession>
<name>A9SW07_PHYPA</name>
<dbReference type="Gramene" id="Pp3c14_4590V3.1">
    <property type="protein sequence ID" value="PAC:32962955.CDS.1"/>
    <property type="gene ID" value="Pp3c14_4590"/>
</dbReference>
<keyword evidence="3" id="KW-1185">Reference proteome</keyword>
<dbReference type="AlphaFoldDB" id="A9SW07"/>
<reference evidence="1 3" key="1">
    <citation type="journal article" date="2008" name="Science">
        <title>The Physcomitrella genome reveals evolutionary insights into the conquest of land by plants.</title>
        <authorList>
            <person name="Rensing S."/>
            <person name="Lang D."/>
            <person name="Zimmer A."/>
            <person name="Terry A."/>
            <person name="Salamov A."/>
            <person name="Shapiro H."/>
            <person name="Nishiyama T."/>
            <person name="Perroud P.-F."/>
            <person name="Lindquist E."/>
            <person name="Kamisugi Y."/>
            <person name="Tanahashi T."/>
            <person name="Sakakibara K."/>
            <person name="Fujita T."/>
            <person name="Oishi K."/>
            <person name="Shin-I T."/>
            <person name="Kuroki Y."/>
            <person name="Toyoda A."/>
            <person name="Suzuki Y."/>
            <person name="Hashimoto A."/>
            <person name="Yamaguchi K."/>
            <person name="Sugano A."/>
            <person name="Kohara Y."/>
            <person name="Fujiyama A."/>
            <person name="Anterola A."/>
            <person name="Aoki S."/>
            <person name="Ashton N."/>
            <person name="Barbazuk W.B."/>
            <person name="Barker E."/>
            <person name="Bennetzen J."/>
            <person name="Bezanilla M."/>
            <person name="Blankenship R."/>
            <person name="Cho S.H."/>
            <person name="Dutcher S."/>
            <person name="Estelle M."/>
            <person name="Fawcett J.A."/>
            <person name="Gundlach H."/>
            <person name="Hanada K."/>
            <person name="Heyl A."/>
            <person name="Hicks K.A."/>
            <person name="Hugh J."/>
            <person name="Lohr M."/>
            <person name="Mayer K."/>
            <person name="Melkozernov A."/>
            <person name="Murata T."/>
            <person name="Nelson D."/>
            <person name="Pils B."/>
            <person name="Prigge M."/>
            <person name="Reiss B."/>
            <person name="Renner T."/>
            <person name="Rombauts S."/>
            <person name="Rushton P."/>
            <person name="Sanderfoot A."/>
            <person name="Schween G."/>
            <person name="Shiu S.-H."/>
            <person name="Stueber K."/>
            <person name="Theodoulou F.L."/>
            <person name="Tu H."/>
            <person name="Van de Peer Y."/>
            <person name="Verrier P.J."/>
            <person name="Waters E."/>
            <person name="Wood A."/>
            <person name="Yang L."/>
            <person name="Cove D."/>
            <person name="Cuming A."/>
            <person name="Hasebe M."/>
            <person name="Lucas S."/>
            <person name="Mishler D.B."/>
            <person name="Reski R."/>
            <person name="Grigoriev I."/>
            <person name="Quatrano R.S."/>
            <person name="Boore J.L."/>
        </authorList>
    </citation>
    <scope>NUCLEOTIDE SEQUENCE [LARGE SCALE GENOMIC DNA]</scope>
    <source>
        <strain evidence="2 3">cv. Gransden 2004</strain>
    </source>
</reference>
<gene>
    <name evidence="1" type="ORF">PHYPA_018014</name>
</gene>
<evidence type="ECO:0000313" key="3">
    <source>
        <dbReference type="Proteomes" id="UP000006727"/>
    </source>
</evidence>
<evidence type="ECO:0000313" key="1">
    <source>
        <dbReference type="EMBL" id="PNR40611.1"/>
    </source>
</evidence>
<reference evidence="2" key="3">
    <citation type="submission" date="2020-12" db="UniProtKB">
        <authorList>
            <consortium name="EnsemblPlants"/>
        </authorList>
    </citation>
    <scope>IDENTIFICATION</scope>
</reference>
<sequence>MELRRIRVTTMSGDLRTTEINLQREHSGRIWVTGLVRDLTFVLLEWVWNPPTPLRPVAFFNYSTRAGYRIALAPKAQNSRLTNKQQRLGLTQEETWSSIASIRNKYKPAKLQTFLWQINSGGLPAGSWCAVMGFPDICLCCNYKVKKSLEHCLRGRKIARRVWQACEPVWRTLQRPPIRAWRELLTGVPPGTHNEDCVCYLNTTPFLPALNIEPQFYGTYCEPSAA</sequence>
<evidence type="ECO:0000313" key="2">
    <source>
        <dbReference type="EnsemblPlants" id="PAC:32962955.CDS.1"/>
    </source>
</evidence>
<dbReference type="PaxDb" id="3218-PP1S126_155V6.1"/>
<dbReference type="EMBL" id="ABEU02000014">
    <property type="protein sequence ID" value="PNR40611.1"/>
    <property type="molecule type" value="Genomic_DNA"/>
</dbReference>
<proteinExistence type="predicted"/>
<organism evidence="1">
    <name type="scientific">Physcomitrium patens</name>
    <name type="common">Spreading-leaved earth moss</name>
    <name type="synonym">Physcomitrella patens</name>
    <dbReference type="NCBI Taxonomy" id="3218"/>
    <lineage>
        <taxon>Eukaryota</taxon>
        <taxon>Viridiplantae</taxon>
        <taxon>Streptophyta</taxon>
        <taxon>Embryophyta</taxon>
        <taxon>Bryophyta</taxon>
        <taxon>Bryophytina</taxon>
        <taxon>Bryopsida</taxon>
        <taxon>Funariidae</taxon>
        <taxon>Funariales</taxon>
        <taxon>Funariaceae</taxon>
        <taxon>Physcomitrium</taxon>
    </lineage>
</organism>
<dbReference type="HOGENOM" id="CLU_1226559_0_0_1"/>
<dbReference type="EnsemblPlants" id="Pp3c14_4590V3.1">
    <property type="protein sequence ID" value="PAC:32962955.CDS.1"/>
    <property type="gene ID" value="Pp3c14_4590"/>
</dbReference>
<dbReference type="Proteomes" id="UP000006727">
    <property type="component" value="Chromosome 14"/>
</dbReference>
<dbReference type="InParanoid" id="A9SW07"/>
<reference evidence="1 3" key="2">
    <citation type="journal article" date="2018" name="Plant J.">
        <title>The Physcomitrella patens chromosome-scale assembly reveals moss genome structure and evolution.</title>
        <authorList>
            <person name="Lang D."/>
            <person name="Ullrich K.K."/>
            <person name="Murat F."/>
            <person name="Fuchs J."/>
            <person name="Jenkins J."/>
            <person name="Haas F.B."/>
            <person name="Piednoel M."/>
            <person name="Gundlach H."/>
            <person name="Van Bel M."/>
            <person name="Meyberg R."/>
            <person name="Vives C."/>
            <person name="Morata J."/>
            <person name="Symeonidi A."/>
            <person name="Hiss M."/>
            <person name="Muchero W."/>
            <person name="Kamisugi Y."/>
            <person name="Saleh O."/>
            <person name="Blanc G."/>
            <person name="Decker E.L."/>
            <person name="van Gessel N."/>
            <person name="Grimwood J."/>
            <person name="Hayes R.D."/>
            <person name="Graham S.W."/>
            <person name="Gunter L.E."/>
            <person name="McDaniel S.F."/>
            <person name="Hoernstein S.N.W."/>
            <person name="Larsson A."/>
            <person name="Li F.W."/>
            <person name="Perroud P.F."/>
            <person name="Phillips J."/>
            <person name="Ranjan P."/>
            <person name="Rokshar D.S."/>
            <person name="Rothfels C.J."/>
            <person name="Schneider L."/>
            <person name="Shu S."/>
            <person name="Stevenson D.W."/>
            <person name="Thummler F."/>
            <person name="Tillich M."/>
            <person name="Villarreal Aguilar J.C."/>
            <person name="Widiez T."/>
            <person name="Wong G.K."/>
            <person name="Wymore A."/>
            <person name="Zhang Y."/>
            <person name="Zimmer A.D."/>
            <person name="Quatrano R.S."/>
            <person name="Mayer K.F.X."/>
            <person name="Goodstein D."/>
            <person name="Casacuberta J.M."/>
            <person name="Vandepoele K."/>
            <person name="Reski R."/>
            <person name="Cuming A.C."/>
            <person name="Tuskan G.A."/>
            <person name="Maumus F."/>
            <person name="Salse J."/>
            <person name="Schmutz J."/>
            <person name="Rensing S.A."/>
        </authorList>
    </citation>
    <scope>NUCLEOTIDE SEQUENCE [LARGE SCALE GENOMIC DNA]</scope>
    <source>
        <strain evidence="2 3">cv. Gransden 2004</strain>
    </source>
</reference>